<name>A0ABQ2FNI4_9DEIO</name>
<dbReference type="InterPro" id="IPR003593">
    <property type="entry name" value="AAA+_ATPase"/>
</dbReference>
<keyword evidence="3" id="KW-0067">ATP-binding</keyword>
<dbReference type="PROSITE" id="PS50893">
    <property type="entry name" value="ABC_TRANSPORTER_2"/>
    <property type="match status" value="1"/>
</dbReference>
<dbReference type="PROSITE" id="PS00211">
    <property type="entry name" value="ABC_TRANSPORTER_1"/>
    <property type="match status" value="1"/>
</dbReference>
<protein>
    <submittedName>
        <fullName evidence="5">ABC transporter</fullName>
    </submittedName>
</protein>
<dbReference type="InterPro" id="IPR051782">
    <property type="entry name" value="ABC_Transporter_VariousFunc"/>
</dbReference>
<dbReference type="Proteomes" id="UP000604341">
    <property type="component" value="Unassembled WGS sequence"/>
</dbReference>
<dbReference type="SMART" id="SM00382">
    <property type="entry name" value="AAA"/>
    <property type="match status" value="1"/>
</dbReference>
<dbReference type="Gene3D" id="3.40.50.300">
    <property type="entry name" value="P-loop containing nucleotide triphosphate hydrolases"/>
    <property type="match status" value="1"/>
</dbReference>
<gene>
    <name evidence="5" type="ORF">GCM10010844_32690</name>
</gene>
<dbReference type="SUPFAM" id="SSF52540">
    <property type="entry name" value="P-loop containing nucleoside triphosphate hydrolases"/>
    <property type="match status" value="1"/>
</dbReference>
<dbReference type="InterPro" id="IPR017871">
    <property type="entry name" value="ABC_transporter-like_CS"/>
</dbReference>
<dbReference type="PANTHER" id="PTHR42939:SF1">
    <property type="entry name" value="ABC TRANSPORTER ATP-BINDING PROTEIN ALBC-RELATED"/>
    <property type="match status" value="1"/>
</dbReference>
<evidence type="ECO:0000256" key="1">
    <source>
        <dbReference type="ARBA" id="ARBA00022448"/>
    </source>
</evidence>
<organism evidence="5 6">
    <name type="scientific">Deinococcus radiotolerans</name>
    <dbReference type="NCBI Taxonomy" id="1309407"/>
    <lineage>
        <taxon>Bacteria</taxon>
        <taxon>Thermotogati</taxon>
        <taxon>Deinococcota</taxon>
        <taxon>Deinococci</taxon>
        <taxon>Deinococcales</taxon>
        <taxon>Deinococcaceae</taxon>
        <taxon>Deinococcus</taxon>
    </lineage>
</organism>
<dbReference type="PANTHER" id="PTHR42939">
    <property type="entry name" value="ABC TRANSPORTER ATP-BINDING PROTEIN ALBC-RELATED"/>
    <property type="match status" value="1"/>
</dbReference>
<comment type="caution">
    <text evidence="5">The sequence shown here is derived from an EMBL/GenBank/DDBJ whole genome shotgun (WGS) entry which is preliminary data.</text>
</comment>
<dbReference type="Pfam" id="PF00005">
    <property type="entry name" value="ABC_tran"/>
    <property type="match status" value="1"/>
</dbReference>
<accession>A0ABQ2FNI4</accession>
<evidence type="ECO:0000259" key="4">
    <source>
        <dbReference type="PROSITE" id="PS50893"/>
    </source>
</evidence>
<feature type="domain" description="ABC transporter" evidence="4">
    <location>
        <begin position="16"/>
        <end position="244"/>
    </location>
</feature>
<keyword evidence="1" id="KW-0813">Transport</keyword>
<reference evidence="6" key="1">
    <citation type="journal article" date="2019" name="Int. J. Syst. Evol. Microbiol.">
        <title>The Global Catalogue of Microorganisms (GCM) 10K type strain sequencing project: providing services to taxonomists for standard genome sequencing and annotation.</title>
        <authorList>
            <consortium name="The Broad Institute Genomics Platform"/>
            <consortium name="The Broad Institute Genome Sequencing Center for Infectious Disease"/>
            <person name="Wu L."/>
            <person name="Ma J."/>
        </authorList>
    </citation>
    <scope>NUCLEOTIDE SEQUENCE [LARGE SCALE GENOMIC DNA]</scope>
    <source>
        <strain evidence="6">JCM 19173</strain>
    </source>
</reference>
<proteinExistence type="predicted"/>
<dbReference type="InterPro" id="IPR003439">
    <property type="entry name" value="ABC_transporter-like_ATP-bd"/>
</dbReference>
<evidence type="ECO:0000256" key="3">
    <source>
        <dbReference type="ARBA" id="ARBA00022840"/>
    </source>
</evidence>
<keyword evidence="2" id="KW-0547">Nucleotide-binding</keyword>
<evidence type="ECO:0000313" key="6">
    <source>
        <dbReference type="Proteomes" id="UP000604341"/>
    </source>
</evidence>
<dbReference type="InterPro" id="IPR027417">
    <property type="entry name" value="P-loop_NTPase"/>
</dbReference>
<dbReference type="EMBL" id="BMPE01000013">
    <property type="protein sequence ID" value="GGL11462.1"/>
    <property type="molecule type" value="Genomic_DNA"/>
</dbReference>
<dbReference type="CDD" id="cd03230">
    <property type="entry name" value="ABC_DR_subfamily_A"/>
    <property type="match status" value="1"/>
</dbReference>
<sequence>MCTFRQTRGRTLPLMIEVHGYTKRYGRHEAVSNLSFTVQPGAVFGLLGSNGAGKTTTIRALVGLTRPTSGTVRVAGFDVWKDPVRAKAAFGYIPDRPYLYGKLTARELLRFVGQLYEVPGADAEIDRWLEFFRLTDFGNELIETYSHGMRQKVAIIAALLPDPPVLIVDEPMVGLDPHAARQVRDLFRSHADRGRTVLLTTHSLPVAEAVCDRLVVLDRGKVLGEGSMDDLRARTGTEAGGVHGDSLERIFFRLLEDELDEQRRAREETGAPGVGA</sequence>
<keyword evidence="6" id="KW-1185">Reference proteome</keyword>
<evidence type="ECO:0000256" key="2">
    <source>
        <dbReference type="ARBA" id="ARBA00022741"/>
    </source>
</evidence>
<evidence type="ECO:0000313" key="5">
    <source>
        <dbReference type="EMBL" id="GGL11462.1"/>
    </source>
</evidence>